<evidence type="ECO:0000256" key="10">
    <source>
        <dbReference type="ARBA" id="ARBA00023033"/>
    </source>
</evidence>
<comment type="subcellular location">
    <subcellularLocation>
        <location evidence="2">Membrane</location>
    </subcellularLocation>
</comment>
<dbReference type="EMBL" id="JBAHYK010000405">
    <property type="protein sequence ID" value="KAL0574353.1"/>
    <property type="molecule type" value="Genomic_DNA"/>
</dbReference>
<keyword evidence="6" id="KW-0479">Metal-binding</keyword>
<dbReference type="SUPFAM" id="SSF48264">
    <property type="entry name" value="Cytochrome P450"/>
    <property type="match status" value="1"/>
</dbReference>
<keyword evidence="5" id="KW-0812">Transmembrane</keyword>
<sequence>MLFSTVKTHRIRIAKLDTIPSVGHDGLLSWISAYKFVNGASSIMKEGYDRFPSRAFKVPLMDRWMVVVSGPEMLEDIRKAAEHQLSLREAFNEAKIIHHTTRTLFSDSTFGKALRTDPYHVNIIRGTLTRSIGNRFPEVREEMMAAFKDEIPVTDEWTKVPMLQKTLRIVCRTSNRLFVGSALCRDEEWKAINIEYTAKVFLAGQRISVCPKIFQPIVTRLINPLPAYHKRALKRLMPTIQDRLEERERDEDWKGPDDLLTWLINGAKANEKGRLDPYNLVCRMMAINFAAIHTTAFTNALYTFASHAEYMEPIRHEMEKCIQEDGWSKAAMSKMRMLDSFLKESQRCNSSRPFGVVRMAMENFTFSDGTVVPAGTLICTSPKGVHFDEKNYPEPNIFDPMRFYHMREREGESTKHQMVAPEASYLSFGAGKNACPGRFFAVNELKLLLTHTLLNYDIKFDESEEDRPKRTEFAGRLNPDRKTQLMFRKRDVAW</sequence>
<comment type="caution">
    <text evidence="12">The sequence shown here is derived from an EMBL/GenBank/DDBJ whole genome shotgun (WGS) entry which is preliminary data.</text>
</comment>
<protein>
    <recommendedName>
        <fullName evidence="14">Cytochrome P450</fullName>
    </recommendedName>
</protein>
<evidence type="ECO:0000313" key="13">
    <source>
        <dbReference type="Proteomes" id="UP001465976"/>
    </source>
</evidence>
<evidence type="ECO:0000313" key="12">
    <source>
        <dbReference type="EMBL" id="KAL0574353.1"/>
    </source>
</evidence>
<evidence type="ECO:0000256" key="7">
    <source>
        <dbReference type="ARBA" id="ARBA00022989"/>
    </source>
</evidence>
<evidence type="ECO:0000256" key="3">
    <source>
        <dbReference type="ARBA" id="ARBA00010617"/>
    </source>
</evidence>
<keyword evidence="11" id="KW-0472">Membrane</keyword>
<evidence type="ECO:0000256" key="5">
    <source>
        <dbReference type="ARBA" id="ARBA00022692"/>
    </source>
</evidence>
<comment type="similarity">
    <text evidence="3">Belongs to the cytochrome P450 family.</text>
</comment>
<evidence type="ECO:0000256" key="4">
    <source>
        <dbReference type="ARBA" id="ARBA00022617"/>
    </source>
</evidence>
<keyword evidence="4" id="KW-0349">Heme</keyword>
<evidence type="ECO:0000256" key="8">
    <source>
        <dbReference type="ARBA" id="ARBA00023002"/>
    </source>
</evidence>
<organism evidence="12 13">
    <name type="scientific">Marasmius crinis-equi</name>
    <dbReference type="NCBI Taxonomy" id="585013"/>
    <lineage>
        <taxon>Eukaryota</taxon>
        <taxon>Fungi</taxon>
        <taxon>Dikarya</taxon>
        <taxon>Basidiomycota</taxon>
        <taxon>Agaricomycotina</taxon>
        <taxon>Agaricomycetes</taxon>
        <taxon>Agaricomycetidae</taxon>
        <taxon>Agaricales</taxon>
        <taxon>Marasmiineae</taxon>
        <taxon>Marasmiaceae</taxon>
        <taxon>Marasmius</taxon>
    </lineage>
</organism>
<keyword evidence="7" id="KW-1133">Transmembrane helix</keyword>
<dbReference type="InterPro" id="IPR036396">
    <property type="entry name" value="Cyt_P450_sf"/>
</dbReference>
<keyword evidence="8" id="KW-0560">Oxidoreductase</keyword>
<dbReference type="InterPro" id="IPR001128">
    <property type="entry name" value="Cyt_P450"/>
</dbReference>
<name>A0ABR3FG62_9AGAR</name>
<dbReference type="PRINTS" id="PR00465">
    <property type="entry name" value="EP450IV"/>
</dbReference>
<proteinExistence type="inferred from homology"/>
<keyword evidence="10" id="KW-0503">Monooxygenase</keyword>
<keyword evidence="9" id="KW-0408">Iron</keyword>
<evidence type="ECO:0008006" key="14">
    <source>
        <dbReference type="Google" id="ProtNLM"/>
    </source>
</evidence>
<accession>A0ABR3FG62</accession>
<dbReference type="Proteomes" id="UP001465976">
    <property type="component" value="Unassembled WGS sequence"/>
</dbReference>
<evidence type="ECO:0000256" key="11">
    <source>
        <dbReference type="ARBA" id="ARBA00023136"/>
    </source>
</evidence>
<dbReference type="Pfam" id="PF00067">
    <property type="entry name" value="p450"/>
    <property type="match status" value="1"/>
</dbReference>
<dbReference type="CDD" id="cd11041">
    <property type="entry name" value="CYP503A1-like"/>
    <property type="match status" value="1"/>
</dbReference>
<evidence type="ECO:0000256" key="9">
    <source>
        <dbReference type="ARBA" id="ARBA00023004"/>
    </source>
</evidence>
<dbReference type="Gene3D" id="1.10.630.10">
    <property type="entry name" value="Cytochrome P450"/>
    <property type="match status" value="1"/>
</dbReference>
<comment type="cofactor">
    <cofactor evidence="1">
        <name>heme</name>
        <dbReference type="ChEBI" id="CHEBI:30413"/>
    </cofactor>
</comment>
<reference evidence="12 13" key="1">
    <citation type="submission" date="2024-02" db="EMBL/GenBank/DDBJ databases">
        <title>A draft genome for the cacao thread blight pathogen Marasmius crinis-equi.</title>
        <authorList>
            <person name="Cohen S.P."/>
            <person name="Baruah I.K."/>
            <person name="Amoako-Attah I."/>
            <person name="Bukari Y."/>
            <person name="Meinhardt L.W."/>
            <person name="Bailey B.A."/>
        </authorList>
    </citation>
    <scope>NUCLEOTIDE SEQUENCE [LARGE SCALE GENOMIC DNA]</scope>
    <source>
        <strain evidence="12 13">GH-76</strain>
    </source>
</reference>
<evidence type="ECO:0000256" key="6">
    <source>
        <dbReference type="ARBA" id="ARBA00022723"/>
    </source>
</evidence>
<dbReference type="PANTHER" id="PTHR46206">
    <property type="entry name" value="CYTOCHROME P450"/>
    <property type="match status" value="1"/>
</dbReference>
<dbReference type="InterPro" id="IPR002403">
    <property type="entry name" value="Cyt_P450_E_grp-IV"/>
</dbReference>
<evidence type="ECO:0000256" key="1">
    <source>
        <dbReference type="ARBA" id="ARBA00001971"/>
    </source>
</evidence>
<dbReference type="PANTHER" id="PTHR46206:SF5">
    <property type="entry name" value="P450, PUTATIVE (EUROFUNG)-RELATED"/>
    <property type="match status" value="1"/>
</dbReference>
<gene>
    <name evidence="12" type="ORF">V5O48_007595</name>
</gene>
<keyword evidence="13" id="KW-1185">Reference proteome</keyword>
<evidence type="ECO:0000256" key="2">
    <source>
        <dbReference type="ARBA" id="ARBA00004370"/>
    </source>
</evidence>